<protein>
    <recommendedName>
        <fullName evidence="3">Myosin motor domain-containing protein</fullName>
    </recommendedName>
</protein>
<organism evidence="1 2">
    <name type="scientific">Puccinia triticina</name>
    <dbReference type="NCBI Taxonomy" id="208348"/>
    <lineage>
        <taxon>Eukaryota</taxon>
        <taxon>Fungi</taxon>
        <taxon>Dikarya</taxon>
        <taxon>Basidiomycota</taxon>
        <taxon>Pucciniomycotina</taxon>
        <taxon>Pucciniomycetes</taxon>
        <taxon>Pucciniales</taxon>
        <taxon>Pucciniaceae</taxon>
        <taxon>Puccinia</taxon>
    </lineage>
</organism>
<feature type="non-terminal residue" evidence="1">
    <location>
        <position position="1"/>
    </location>
</feature>
<keyword evidence="2" id="KW-1185">Reference proteome</keyword>
<dbReference type="RefSeq" id="XP_053017467.1">
    <property type="nucleotide sequence ID" value="XM_053166224.1"/>
</dbReference>
<evidence type="ECO:0008006" key="3">
    <source>
        <dbReference type="Google" id="ProtNLM"/>
    </source>
</evidence>
<gene>
    <name evidence="1" type="ORF">PtA15_2A225</name>
</gene>
<dbReference type="EMBL" id="CP110422">
    <property type="protein sequence ID" value="WAQ81912.1"/>
    <property type="molecule type" value="Genomic_DNA"/>
</dbReference>
<proteinExistence type="predicted"/>
<dbReference type="Proteomes" id="UP001164743">
    <property type="component" value="Chromosome 2A"/>
</dbReference>
<evidence type="ECO:0000313" key="2">
    <source>
        <dbReference type="Proteomes" id="UP001164743"/>
    </source>
</evidence>
<sequence length="71" mass="7526">MAERLGPDSKQAATLRAPLLASSGSSGPSVFAKSSELCLARFILHPRRLMLAVNPFHVSDSTLSLSFSAKP</sequence>
<accession>A0ABY7CGI1</accession>
<evidence type="ECO:0000313" key="1">
    <source>
        <dbReference type="EMBL" id="WAQ81912.1"/>
    </source>
</evidence>
<dbReference type="GeneID" id="77807119"/>
<reference evidence="1" key="1">
    <citation type="submission" date="2022-10" db="EMBL/GenBank/DDBJ databases">
        <title>Puccinia triticina Genome sequencing and assembly.</title>
        <authorList>
            <person name="Li C."/>
        </authorList>
    </citation>
    <scope>NUCLEOTIDE SEQUENCE</scope>
    <source>
        <strain evidence="1">Pt15</strain>
    </source>
</reference>
<name>A0ABY7CGI1_9BASI</name>